<protein>
    <submittedName>
        <fullName evidence="2">Sulfatase family protein</fullName>
    </submittedName>
</protein>
<evidence type="ECO:0000259" key="1">
    <source>
        <dbReference type="Pfam" id="PF00884"/>
    </source>
</evidence>
<sequence length="72" mass="8556">MKKPNFLIILVDEQRYPPIYENEQIRTWRKNNLLSENFLRKHGLAFYNHYVGSTACSPSRGTLYTGIHHFMV</sequence>
<feature type="domain" description="Sulfatase N-terminal" evidence="1">
    <location>
        <begin position="4"/>
        <end position="68"/>
    </location>
</feature>
<dbReference type="InterPro" id="IPR000917">
    <property type="entry name" value="Sulfatase_N"/>
</dbReference>
<organism evidence="2 3">
    <name type="scientific">Clostridium sporogenes</name>
    <dbReference type="NCBI Taxonomy" id="1509"/>
    <lineage>
        <taxon>Bacteria</taxon>
        <taxon>Bacillati</taxon>
        <taxon>Bacillota</taxon>
        <taxon>Clostridia</taxon>
        <taxon>Eubacteriales</taxon>
        <taxon>Clostridiaceae</taxon>
        <taxon>Clostridium</taxon>
    </lineage>
</organism>
<evidence type="ECO:0000313" key="3">
    <source>
        <dbReference type="Proteomes" id="UP000182204"/>
    </source>
</evidence>
<dbReference type="Gene3D" id="3.40.720.10">
    <property type="entry name" value="Alkaline Phosphatase, subunit A"/>
    <property type="match status" value="1"/>
</dbReference>
<reference evidence="2 3" key="1">
    <citation type="submission" date="2015-11" db="EMBL/GenBank/DDBJ databases">
        <authorList>
            <person name="Hill K.K."/>
            <person name="Shirey T.B."/>
            <person name="Raphael B."/>
            <person name="Daligault H.E."/>
            <person name="Davenport K.W."/>
            <person name="Bruce D.C."/>
            <person name="Foley B.T."/>
            <person name="Johnson S.L."/>
        </authorList>
    </citation>
    <scope>NUCLEOTIDE SEQUENCE [LARGE SCALE GENOMIC DNA]</scope>
    <source>
        <strain evidence="2 3">CDC_1632</strain>
    </source>
</reference>
<dbReference type="EMBL" id="CP013243">
    <property type="protein sequence ID" value="APH15944.1"/>
    <property type="molecule type" value="Genomic_DNA"/>
</dbReference>
<dbReference type="Pfam" id="PF00884">
    <property type="entry name" value="Sulfatase"/>
    <property type="match status" value="1"/>
</dbReference>
<evidence type="ECO:0000313" key="2">
    <source>
        <dbReference type="EMBL" id="APH15944.1"/>
    </source>
</evidence>
<accession>A0A1L3NIK3</accession>
<name>A0A1L3NIK3_CLOSG</name>
<gene>
    <name evidence="2" type="ORF">NPD5_840</name>
</gene>
<dbReference type="AlphaFoldDB" id="A0A1L3NIK3"/>
<dbReference type="Proteomes" id="UP000182204">
    <property type="component" value="Chromosome"/>
</dbReference>
<dbReference type="InterPro" id="IPR017850">
    <property type="entry name" value="Alkaline_phosphatase_core_sf"/>
</dbReference>
<proteinExistence type="predicted"/>
<dbReference type="SUPFAM" id="SSF53649">
    <property type="entry name" value="Alkaline phosphatase-like"/>
    <property type="match status" value="1"/>
</dbReference>